<reference evidence="2" key="1">
    <citation type="journal article" date="2013" name="Nat. Genet.">
        <title>The draft genomes of soft-shell turtle and green sea turtle yield insights into the development and evolution of the turtle-specific body plan.</title>
        <authorList>
            <person name="Wang Z."/>
            <person name="Pascual-Anaya J."/>
            <person name="Zadissa A."/>
            <person name="Li W."/>
            <person name="Niimura Y."/>
            <person name="Huang Z."/>
            <person name="Li C."/>
            <person name="White S."/>
            <person name="Xiong Z."/>
            <person name="Fang D."/>
            <person name="Wang B."/>
            <person name="Ming Y."/>
            <person name="Chen Y."/>
            <person name="Zheng Y."/>
            <person name="Kuraku S."/>
            <person name="Pignatelli M."/>
            <person name="Herrero J."/>
            <person name="Beal K."/>
            <person name="Nozawa M."/>
            <person name="Li Q."/>
            <person name="Wang J."/>
            <person name="Zhang H."/>
            <person name="Yu L."/>
            <person name="Shigenobu S."/>
            <person name="Wang J."/>
            <person name="Liu J."/>
            <person name="Flicek P."/>
            <person name="Searle S."/>
            <person name="Wang J."/>
            <person name="Kuratani S."/>
            <person name="Yin Y."/>
            <person name="Aken B."/>
            <person name="Zhang G."/>
            <person name="Irie N."/>
        </authorList>
    </citation>
    <scope>NUCLEOTIDE SEQUENCE [LARGE SCALE GENOMIC DNA]</scope>
</reference>
<dbReference type="EMBL" id="KB565340">
    <property type="protein sequence ID" value="EMP28146.1"/>
    <property type="molecule type" value="Genomic_DNA"/>
</dbReference>
<evidence type="ECO:0000313" key="1">
    <source>
        <dbReference type="EMBL" id="EMP28146.1"/>
    </source>
</evidence>
<sequence length="168" mass="17921">MTDELALTVVNSAVNTFLTVPVLTELKHEASGAGEYSSDRKPLTSPARAICIGGDYSCHLASPSPLMQNLSPLEQSFLVVGNGSSSGVAGGHYAAKSGMRVHNLHTLYSPKLCQAVWMEDTVWPPMGHRKRRIAGTQCTFVYVLSFTDASPMADVGQRASDVPLQSAV</sequence>
<name>M7AS23_CHEMY</name>
<evidence type="ECO:0000313" key="2">
    <source>
        <dbReference type="Proteomes" id="UP000031443"/>
    </source>
</evidence>
<gene>
    <name evidence="1" type="ORF">UY3_14797</name>
</gene>
<keyword evidence="2" id="KW-1185">Reference proteome</keyword>
<organism evidence="1 2">
    <name type="scientific">Chelonia mydas</name>
    <name type="common">Green sea-turtle</name>
    <name type="synonym">Chelonia agassizi</name>
    <dbReference type="NCBI Taxonomy" id="8469"/>
    <lineage>
        <taxon>Eukaryota</taxon>
        <taxon>Metazoa</taxon>
        <taxon>Chordata</taxon>
        <taxon>Craniata</taxon>
        <taxon>Vertebrata</taxon>
        <taxon>Euteleostomi</taxon>
        <taxon>Archelosauria</taxon>
        <taxon>Testudinata</taxon>
        <taxon>Testudines</taxon>
        <taxon>Cryptodira</taxon>
        <taxon>Durocryptodira</taxon>
        <taxon>Americhelydia</taxon>
        <taxon>Chelonioidea</taxon>
        <taxon>Cheloniidae</taxon>
        <taxon>Chelonia</taxon>
    </lineage>
</organism>
<protein>
    <submittedName>
        <fullName evidence="1">Uncharacterized protein</fullName>
    </submittedName>
</protein>
<proteinExistence type="predicted"/>
<dbReference type="AlphaFoldDB" id="M7AS23"/>
<dbReference type="Proteomes" id="UP000031443">
    <property type="component" value="Unassembled WGS sequence"/>
</dbReference>
<accession>M7AS23</accession>